<dbReference type="InterPro" id="IPR021522">
    <property type="entry name" value="MctB"/>
</dbReference>
<keyword evidence="3" id="KW-1185">Reference proteome</keyword>
<dbReference type="OrthoDB" id="4350157at2"/>
<comment type="caution">
    <text evidence="2">The sequence shown here is derived from an EMBL/GenBank/DDBJ whole genome shotgun (WGS) entry which is preliminary data.</text>
</comment>
<organism evidence="2 3">
    <name type="scientific">Kineococcus xinjiangensis</name>
    <dbReference type="NCBI Taxonomy" id="512762"/>
    <lineage>
        <taxon>Bacteria</taxon>
        <taxon>Bacillati</taxon>
        <taxon>Actinomycetota</taxon>
        <taxon>Actinomycetes</taxon>
        <taxon>Kineosporiales</taxon>
        <taxon>Kineosporiaceae</taxon>
        <taxon>Kineococcus</taxon>
    </lineage>
</organism>
<proteinExistence type="predicted"/>
<evidence type="ECO:0000313" key="2">
    <source>
        <dbReference type="EMBL" id="PPK90863.1"/>
    </source>
</evidence>
<dbReference type="GO" id="GO:0016020">
    <property type="term" value="C:membrane"/>
    <property type="evidence" value="ECO:0007669"/>
    <property type="project" value="InterPro"/>
</dbReference>
<dbReference type="RefSeq" id="WP_104435753.1">
    <property type="nucleotide sequence ID" value="NZ_PTJD01000022.1"/>
</dbReference>
<evidence type="ECO:0000256" key="1">
    <source>
        <dbReference type="SAM" id="MobiDB-lite"/>
    </source>
</evidence>
<reference evidence="2 3" key="1">
    <citation type="submission" date="2018-02" db="EMBL/GenBank/DDBJ databases">
        <title>Genomic Encyclopedia of Archaeal and Bacterial Type Strains, Phase II (KMG-II): from individual species to whole genera.</title>
        <authorList>
            <person name="Goeker M."/>
        </authorList>
    </citation>
    <scope>NUCLEOTIDE SEQUENCE [LARGE SCALE GENOMIC DNA]</scope>
    <source>
        <strain evidence="2 3">DSM 22857</strain>
    </source>
</reference>
<dbReference type="GO" id="GO:0055070">
    <property type="term" value="P:copper ion homeostasis"/>
    <property type="evidence" value="ECO:0007669"/>
    <property type="project" value="InterPro"/>
</dbReference>
<accession>A0A2S6ICA7</accession>
<gene>
    <name evidence="2" type="ORF">CLV92_12239</name>
</gene>
<evidence type="ECO:0000313" key="3">
    <source>
        <dbReference type="Proteomes" id="UP000239485"/>
    </source>
</evidence>
<feature type="compositionally biased region" description="Acidic residues" evidence="1">
    <location>
        <begin position="319"/>
        <end position="331"/>
    </location>
</feature>
<dbReference type="EMBL" id="PTJD01000022">
    <property type="protein sequence ID" value="PPK90863.1"/>
    <property type="molecule type" value="Genomic_DNA"/>
</dbReference>
<dbReference type="AlphaFoldDB" id="A0A2S6ICA7"/>
<protein>
    <submittedName>
        <fullName evidence="2">Copper transport outer membrane protein MctB</fullName>
    </submittedName>
</protein>
<dbReference type="Proteomes" id="UP000239485">
    <property type="component" value="Unassembled WGS sequence"/>
</dbReference>
<sequence length="343" mass="34639">MIDFRYHLVSLVSVFMALAVGIVLGAGPLKEGIDVGITDQIRQLTAEKADLREQLDAADRAIAAREEWTELVAPEVVAGELAGESVVLVLLPGAEPAAADQIAETVTTAGAEVTGRVTIQDTWTAPDAEDVREAVAAELRAQTGQTPPAGEDGSVGAVLAATLAQAVVTEDGDDDASATPATAVGISALMGAGLLSGEVSGPATLAVLVAGPADPGPAAEETAAVAESLTALAVRLDVGARGAVVAGPVTASAEEGLIAAIRADPDASTVVSTVDDADLPMGRTSVALALREQADGGVGHYGIATSAEAVSPPLRQEEPDPQQEQEQEPEQPQEPQEPQEPAP</sequence>
<feature type="region of interest" description="Disordered" evidence="1">
    <location>
        <begin position="303"/>
        <end position="343"/>
    </location>
</feature>
<dbReference type="Pfam" id="PF11382">
    <property type="entry name" value="MctB"/>
    <property type="match status" value="1"/>
</dbReference>
<name>A0A2S6ICA7_9ACTN</name>